<dbReference type="InterPro" id="IPR002109">
    <property type="entry name" value="Glutaredoxin"/>
</dbReference>
<dbReference type="InterPro" id="IPR036249">
    <property type="entry name" value="Thioredoxin-like_sf"/>
</dbReference>
<dbReference type="GeneID" id="55624476"/>
<protein>
    <submittedName>
        <fullName evidence="2">Glutaredoxin</fullName>
    </submittedName>
</protein>
<dbReference type="CDD" id="cd02976">
    <property type="entry name" value="NrdH"/>
    <property type="match status" value="1"/>
</dbReference>
<dbReference type="Gene3D" id="3.40.30.10">
    <property type="entry name" value="Glutaredoxin"/>
    <property type="match status" value="1"/>
</dbReference>
<dbReference type="KEGG" id="vg:55624476"/>
<feature type="domain" description="Glutaredoxin" evidence="1">
    <location>
        <begin position="4"/>
        <end position="45"/>
    </location>
</feature>
<organism evidence="2 3">
    <name type="scientific">Mycobacterium phage Indlulamithi</name>
    <dbReference type="NCBI Taxonomy" id="2656582"/>
    <lineage>
        <taxon>Viruses</taxon>
        <taxon>Duplodnaviria</taxon>
        <taxon>Heunggongvirae</taxon>
        <taxon>Uroviricota</taxon>
        <taxon>Caudoviricetes</taxon>
        <taxon>Indlulamithivirus</taxon>
        <taxon>Indlulamithivirus indlulamithi</taxon>
    </lineage>
</organism>
<sequence length="80" mass="8918">MGSVIVYGREGCYQCKATVKALDKSHIPHEYKHIDEAPESHRAGVASLPIVVAGEQKWGGFRPDRIKELAETPKQVMRSE</sequence>
<gene>
    <name evidence="2" type="primary">37</name>
    <name evidence="2" type="ORF">PBI_INDLULAMITHI_37</name>
</gene>
<dbReference type="EMBL" id="MN585993">
    <property type="protein sequence ID" value="QGJ90078.1"/>
    <property type="molecule type" value="Genomic_DNA"/>
</dbReference>
<reference evidence="2 3" key="1">
    <citation type="submission" date="2019-10" db="EMBL/GenBank/DDBJ databases">
        <authorList>
            <person name="Garlena R.A."/>
            <person name="Russell D.A."/>
            <person name="Pope W.H."/>
            <person name="Jacobs-Sera D."/>
            <person name="Hatfull G.F."/>
        </authorList>
    </citation>
    <scope>NUCLEOTIDE SEQUENCE [LARGE SCALE GENOMIC DNA]</scope>
</reference>
<evidence type="ECO:0000313" key="2">
    <source>
        <dbReference type="EMBL" id="QGJ90078.1"/>
    </source>
</evidence>
<accession>A0A649VCL5</accession>
<evidence type="ECO:0000259" key="1">
    <source>
        <dbReference type="Pfam" id="PF00462"/>
    </source>
</evidence>
<dbReference type="Pfam" id="PF00462">
    <property type="entry name" value="Glutaredoxin"/>
    <property type="match status" value="1"/>
</dbReference>
<proteinExistence type="predicted"/>
<dbReference type="RefSeq" id="YP_009853789.1">
    <property type="nucleotide sequence ID" value="NC_048824.1"/>
</dbReference>
<keyword evidence="3" id="KW-1185">Reference proteome</keyword>
<dbReference type="Proteomes" id="UP000423609">
    <property type="component" value="Segment"/>
</dbReference>
<dbReference type="SUPFAM" id="SSF52833">
    <property type="entry name" value="Thioredoxin-like"/>
    <property type="match status" value="1"/>
</dbReference>
<name>A0A649VCL5_9CAUD</name>
<evidence type="ECO:0000313" key="3">
    <source>
        <dbReference type="Proteomes" id="UP000423609"/>
    </source>
</evidence>